<evidence type="ECO:0000259" key="1">
    <source>
        <dbReference type="Pfam" id="PF16227"/>
    </source>
</evidence>
<dbReference type="Gene3D" id="3.40.50.1110">
    <property type="entry name" value="SGNH hydrolase"/>
    <property type="match status" value="1"/>
</dbReference>
<comment type="caution">
    <text evidence="2">The sequence shown here is derived from an EMBL/GenBank/DDBJ whole genome shotgun (WGS) entry which is preliminary data.</text>
</comment>
<dbReference type="InterPro" id="IPR032616">
    <property type="entry name" value="DUF4886"/>
</dbReference>
<dbReference type="InterPro" id="IPR036514">
    <property type="entry name" value="SGNH_hydro_sf"/>
</dbReference>
<dbReference type="AlphaFoldDB" id="A0A4U0H6B4"/>
<proteinExistence type="predicted"/>
<accession>A0A4U0H6B4</accession>
<organism evidence="2 3">
    <name type="scientific">Sphingobacterium alkalisoli</name>
    <dbReference type="NCBI Taxonomy" id="1874115"/>
    <lineage>
        <taxon>Bacteria</taxon>
        <taxon>Pseudomonadati</taxon>
        <taxon>Bacteroidota</taxon>
        <taxon>Sphingobacteriia</taxon>
        <taxon>Sphingobacteriales</taxon>
        <taxon>Sphingobacteriaceae</taxon>
        <taxon>Sphingobacterium</taxon>
    </lineage>
</organism>
<dbReference type="RefSeq" id="WP_136821011.1">
    <property type="nucleotide sequence ID" value="NZ_BMJX01000003.1"/>
</dbReference>
<dbReference type="Pfam" id="PF16227">
    <property type="entry name" value="DUF4886"/>
    <property type="match status" value="1"/>
</dbReference>
<reference evidence="2 3" key="1">
    <citation type="submission" date="2019-04" db="EMBL/GenBank/DDBJ databases">
        <title>Sphingobacterium olei sp. nov., isolated from oil-contaminated soil.</title>
        <authorList>
            <person name="Liu B."/>
        </authorList>
    </citation>
    <scope>NUCLEOTIDE SEQUENCE [LARGE SCALE GENOMIC DNA]</scope>
    <source>
        <strain evidence="2 3">Y3L14</strain>
    </source>
</reference>
<protein>
    <submittedName>
        <fullName evidence="2">DUF4886 domain-containing protein</fullName>
    </submittedName>
</protein>
<dbReference type="PROSITE" id="PS51257">
    <property type="entry name" value="PROKAR_LIPOPROTEIN"/>
    <property type="match status" value="1"/>
</dbReference>
<dbReference type="GO" id="GO:0016788">
    <property type="term" value="F:hydrolase activity, acting on ester bonds"/>
    <property type="evidence" value="ECO:0007669"/>
    <property type="project" value="UniProtKB-ARBA"/>
</dbReference>
<keyword evidence="3" id="KW-1185">Reference proteome</keyword>
<name>A0A4U0H6B4_9SPHI</name>
<dbReference type="Proteomes" id="UP000309872">
    <property type="component" value="Unassembled WGS sequence"/>
</dbReference>
<evidence type="ECO:0000313" key="2">
    <source>
        <dbReference type="EMBL" id="TJY65882.1"/>
    </source>
</evidence>
<evidence type="ECO:0000313" key="3">
    <source>
        <dbReference type="Proteomes" id="UP000309872"/>
    </source>
</evidence>
<dbReference type="OrthoDB" id="265974at2"/>
<dbReference type="EMBL" id="SUKA01000003">
    <property type="protein sequence ID" value="TJY65882.1"/>
    <property type="molecule type" value="Genomic_DNA"/>
</dbReference>
<sequence length="496" mass="53698">MKKHIYLALVLLICSIGGIALSSSCQKMERPEMNIIPDPADDGTIRVLTIGNSFSEDAVENYLYDLAKAEDVPIVIGNLYIGGATLAQHQKNVEENNGAYSFRKIDRDGNKTTVASTSIATALTSERWTHISFQQESSNSGMYDSWVEPLPIVYDYVAARATKNNPDVKFLLHQTWAYAQNSTHTGFANYGNNQMDMYEAIIDAVNRAKELVAIDLVVPAGTAIQNGRTSVVEDNFTRDGYHLNLSIGRYTAACTWFEALTGKSPIGNSFKPTGMSDFEAEIAQNAAHTAIAKPLEVTPMTDFQGGNSGPLESAVLLDFGNNLASENWNHINSFLAGTRINLKDSLGSYVGIALEITERFNSVNTNGPESSEAFDNMPSNVSKYSYFGNSKGPFNGITVLKSVFDISGLDPNLTYNLCFFGSRGGVSDNRETKYTSKGTNEVSVSLNTSNNVSNKVCANGITPNAEGTITVTVTSGENNTNGSGFYYLSAARLTSN</sequence>
<feature type="domain" description="DUF4886" evidence="1">
    <location>
        <begin position="47"/>
        <end position="290"/>
    </location>
</feature>
<gene>
    <name evidence="2" type="ORF">FAZ19_12295</name>
</gene>